<dbReference type="AlphaFoldDB" id="A0A9W4WTE4"/>
<name>A0A9W4WTE4_9GLOM</name>
<dbReference type="EMBL" id="CAMKVN010003788">
    <property type="protein sequence ID" value="CAI2185591.1"/>
    <property type="molecule type" value="Genomic_DNA"/>
</dbReference>
<reference evidence="2" key="1">
    <citation type="submission" date="2022-08" db="EMBL/GenBank/DDBJ databases">
        <authorList>
            <person name="Kallberg Y."/>
            <person name="Tangrot J."/>
            <person name="Rosling A."/>
        </authorList>
    </citation>
    <scope>NUCLEOTIDE SEQUENCE</scope>
    <source>
        <strain evidence="2">Wild A</strain>
    </source>
</reference>
<evidence type="ECO:0000313" key="3">
    <source>
        <dbReference type="Proteomes" id="UP001153678"/>
    </source>
</evidence>
<keyword evidence="1" id="KW-0175">Coiled coil</keyword>
<proteinExistence type="predicted"/>
<gene>
    <name evidence="2" type="ORF">FWILDA_LOCUS12153</name>
</gene>
<accession>A0A9W4WTE4</accession>
<keyword evidence="3" id="KW-1185">Reference proteome</keyword>
<organism evidence="2 3">
    <name type="scientific">Funneliformis geosporum</name>
    <dbReference type="NCBI Taxonomy" id="1117311"/>
    <lineage>
        <taxon>Eukaryota</taxon>
        <taxon>Fungi</taxon>
        <taxon>Fungi incertae sedis</taxon>
        <taxon>Mucoromycota</taxon>
        <taxon>Glomeromycotina</taxon>
        <taxon>Glomeromycetes</taxon>
        <taxon>Glomerales</taxon>
        <taxon>Glomeraceae</taxon>
        <taxon>Funneliformis</taxon>
    </lineage>
</organism>
<protein>
    <submittedName>
        <fullName evidence="2">10287_t:CDS:1</fullName>
    </submittedName>
</protein>
<feature type="coiled-coil region" evidence="1">
    <location>
        <begin position="14"/>
        <end position="71"/>
    </location>
</feature>
<sequence>MITEKPPKTKSKKAERLEKQSQEYLKEIELAKFHEERGKIKCECYQCEAQKEIQAEVKAKVKKEVRQAEKEFDDF</sequence>
<dbReference type="OrthoDB" id="2433953at2759"/>
<evidence type="ECO:0000313" key="2">
    <source>
        <dbReference type="EMBL" id="CAI2185591.1"/>
    </source>
</evidence>
<comment type="caution">
    <text evidence="2">The sequence shown here is derived from an EMBL/GenBank/DDBJ whole genome shotgun (WGS) entry which is preliminary data.</text>
</comment>
<dbReference type="Proteomes" id="UP001153678">
    <property type="component" value="Unassembled WGS sequence"/>
</dbReference>
<evidence type="ECO:0000256" key="1">
    <source>
        <dbReference type="SAM" id="Coils"/>
    </source>
</evidence>